<keyword evidence="2" id="KW-1185">Reference proteome</keyword>
<name>M7BD90_CHEMY</name>
<evidence type="ECO:0000313" key="2">
    <source>
        <dbReference type="Proteomes" id="UP000031443"/>
    </source>
</evidence>
<protein>
    <submittedName>
        <fullName evidence="1">Uncharacterized protein</fullName>
    </submittedName>
</protein>
<dbReference type="EMBL" id="KB552014">
    <property type="protein sequence ID" value="EMP30113.1"/>
    <property type="molecule type" value="Genomic_DNA"/>
</dbReference>
<gene>
    <name evidence="1" type="ORF">UY3_12814</name>
</gene>
<dbReference type="Proteomes" id="UP000031443">
    <property type="component" value="Unassembled WGS sequence"/>
</dbReference>
<accession>M7BD90</accession>
<organism evidence="1 2">
    <name type="scientific">Chelonia mydas</name>
    <name type="common">Green sea-turtle</name>
    <name type="synonym">Chelonia agassizi</name>
    <dbReference type="NCBI Taxonomy" id="8469"/>
    <lineage>
        <taxon>Eukaryota</taxon>
        <taxon>Metazoa</taxon>
        <taxon>Chordata</taxon>
        <taxon>Craniata</taxon>
        <taxon>Vertebrata</taxon>
        <taxon>Euteleostomi</taxon>
        <taxon>Archelosauria</taxon>
        <taxon>Testudinata</taxon>
        <taxon>Testudines</taxon>
        <taxon>Cryptodira</taxon>
        <taxon>Durocryptodira</taxon>
        <taxon>Americhelydia</taxon>
        <taxon>Chelonioidea</taxon>
        <taxon>Cheloniidae</taxon>
        <taxon>Chelonia</taxon>
    </lineage>
</organism>
<evidence type="ECO:0000313" key="1">
    <source>
        <dbReference type="EMBL" id="EMP30113.1"/>
    </source>
</evidence>
<proteinExistence type="predicted"/>
<reference evidence="2" key="1">
    <citation type="journal article" date="2013" name="Nat. Genet.">
        <title>The draft genomes of soft-shell turtle and green sea turtle yield insights into the development and evolution of the turtle-specific body plan.</title>
        <authorList>
            <person name="Wang Z."/>
            <person name="Pascual-Anaya J."/>
            <person name="Zadissa A."/>
            <person name="Li W."/>
            <person name="Niimura Y."/>
            <person name="Huang Z."/>
            <person name="Li C."/>
            <person name="White S."/>
            <person name="Xiong Z."/>
            <person name="Fang D."/>
            <person name="Wang B."/>
            <person name="Ming Y."/>
            <person name="Chen Y."/>
            <person name="Zheng Y."/>
            <person name="Kuraku S."/>
            <person name="Pignatelli M."/>
            <person name="Herrero J."/>
            <person name="Beal K."/>
            <person name="Nozawa M."/>
            <person name="Li Q."/>
            <person name="Wang J."/>
            <person name="Zhang H."/>
            <person name="Yu L."/>
            <person name="Shigenobu S."/>
            <person name="Wang J."/>
            <person name="Liu J."/>
            <person name="Flicek P."/>
            <person name="Searle S."/>
            <person name="Wang J."/>
            <person name="Kuratani S."/>
            <person name="Yin Y."/>
            <person name="Aken B."/>
            <person name="Zhang G."/>
            <person name="Irie N."/>
        </authorList>
    </citation>
    <scope>NUCLEOTIDE SEQUENCE [LARGE SCALE GENOMIC DNA]</scope>
</reference>
<sequence>MPTQQQLQWDSYGAARLQCRRFRHRKKGLFHQCYVYTMDPTEAQLYRCTDNYFTRRVVKHWSGLPREVVESPSLILYHCRGGNLKSQITYT</sequence>
<dbReference type="AlphaFoldDB" id="M7BD90"/>